<dbReference type="InterPro" id="IPR038491">
    <property type="entry name" value="Velvet_dom_sf"/>
</dbReference>
<dbReference type="EMBL" id="ML741828">
    <property type="protein sequence ID" value="KAE8323528.1"/>
    <property type="molecule type" value="Genomic_DNA"/>
</dbReference>
<dbReference type="Proteomes" id="UP000325945">
    <property type="component" value="Unassembled WGS sequence"/>
</dbReference>
<keyword evidence="5" id="KW-0539">Nucleus</keyword>
<evidence type="ECO:0000256" key="5">
    <source>
        <dbReference type="ARBA" id="ARBA00023242"/>
    </source>
</evidence>
<keyword evidence="4" id="KW-0804">Transcription</keyword>
<dbReference type="Pfam" id="PF11754">
    <property type="entry name" value="Velvet"/>
    <property type="match status" value="2"/>
</dbReference>
<evidence type="ECO:0000313" key="8">
    <source>
        <dbReference type="Proteomes" id="UP000325945"/>
    </source>
</evidence>
<dbReference type="Gene3D" id="2.60.40.3960">
    <property type="entry name" value="Velvet domain"/>
    <property type="match status" value="1"/>
</dbReference>
<name>A0A5N6WSE9_9EURO</name>
<keyword evidence="3" id="KW-0805">Transcription regulation</keyword>
<sequence length="304" mass="33865">MSSPGSEFQLFIRQQPTRALVAGVKEKDRKPVDPQPIVQFQVIDKGNYLAQHYLQSPYYFMCCSLFDSLNDAPVPVPPCTALTGTLVSPLHRLNDEDNSEGGFFVFGDLSVKLEGNFRLKFTLFEMGEGSASHLTSIISDPFVVSRPKDFLGMTESTSLSRLFADQGVKLKLRKKRRACVKRSLPPLGEYPRPAPLRSPHYSSIQILGSTSRDYLGGVSAASQDYNYYTSPVKRQCVTLDYNNRGIYDDGRMYQVEAHPQNLAPSANQPRAYTTPPILQEHSGVTNYAMSDGIPPLTRVPETCE</sequence>
<feature type="domain" description="Velvet" evidence="6">
    <location>
        <begin position="3"/>
        <end position="173"/>
    </location>
</feature>
<evidence type="ECO:0000256" key="1">
    <source>
        <dbReference type="ARBA" id="ARBA00004123"/>
    </source>
</evidence>
<dbReference type="InterPro" id="IPR021740">
    <property type="entry name" value="Velvet"/>
</dbReference>
<organism evidence="7 8">
    <name type="scientific">Aspergillus sergii</name>
    <dbReference type="NCBI Taxonomy" id="1034303"/>
    <lineage>
        <taxon>Eukaryota</taxon>
        <taxon>Fungi</taxon>
        <taxon>Dikarya</taxon>
        <taxon>Ascomycota</taxon>
        <taxon>Pezizomycotina</taxon>
        <taxon>Eurotiomycetes</taxon>
        <taxon>Eurotiomycetidae</taxon>
        <taxon>Eurotiales</taxon>
        <taxon>Aspergillaceae</taxon>
        <taxon>Aspergillus</taxon>
        <taxon>Aspergillus subgen. Circumdati</taxon>
    </lineage>
</organism>
<evidence type="ECO:0000256" key="3">
    <source>
        <dbReference type="ARBA" id="ARBA00023015"/>
    </source>
</evidence>
<protein>
    <submittedName>
        <fullName evidence="7">Velvet factor-domain-containing protein</fullName>
    </submittedName>
</protein>
<proteinExistence type="predicted"/>
<keyword evidence="2" id="KW-0749">Sporulation</keyword>
<evidence type="ECO:0000313" key="7">
    <source>
        <dbReference type="EMBL" id="KAE8323528.1"/>
    </source>
</evidence>
<dbReference type="PANTHER" id="PTHR33572:SF18">
    <property type="entry name" value="SPORE DEVELOPMENT REGULATOR VOSA"/>
    <property type="match status" value="1"/>
</dbReference>
<evidence type="ECO:0000256" key="2">
    <source>
        <dbReference type="ARBA" id="ARBA00022969"/>
    </source>
</evidence>
<keyword evidence="8" id="KW-1185">Reference proteome</keyword>
<reference evidence="8" key="1">
    <citation type="submission" date="2019-04" db="EMBL/GenBank/DDBJ databases">
        <title>Friends and foes A comparative genomics studyof 23 Aspergillus species from section Flavi.</title>
        <authorList>
            <consortium name="DOE Joint Genome Institute"/>
            <person name="Kjaerbolling I."/>
            <person name="Vesth T."/>
            <person name="Frisvad J.C."/>
            <person name="Nybo J.L."/>
            <person name="Theobald S."/>
            <person name="Kildgaard S."/>
            <person name="Isbrandt T."/>
            <person name="Kuo A."/>
            <person name="Sato A."/>
            <person name="Lyhne E.K."/>
            <person name="Kogle M.E."/>
            <person name="Wiebenga A."/>
            <person name="Kun R.S."/>
            <person name="Lubbers R.J."/>
            <person name="Makela M.R."/>
            <person name="Barry K."/>
            <person name="Chovatia M."/>
            <person name="Clum A."/>
            <person name="Daum C."/>
            <person name="Haridas S."/>
            <person name="He G."/>
            <person name="LaButti K."/>
            <person name="Lipzen A."/>
            <person name="Mondo S."/>
            <person name="Riley R."/>
            <person name="Salamov A."/>
            <person name="Simmons B.A."/>
            <person name="Magnuson J.K."/>
            <person name="Henrissat B."/>
            <person name="Mortensen U.H."/>
            <person name="Larsen T.O."/>
            <person name="Devries R.P."/>
            <person name="Grigoriev I.V."/>
            <person name="Machida M."/>
            <person name="Baker S.E."/>
            <person name="Andersen M.R."/>
        </authorList>
    </citation>
    <scope>NUCLEOTIDE SEQUENCE [LARGE SCALE GENOMIC DNA]</scope>
    <source>
        <strain evidence="8">CBS 130017</strain>
    </source>
</reference>
<dbReference type="InterPro" id="IPR037525">
    <property type="entry name" value="Velvet_dom"/>
</dbReference>
<dbReference type="PROSITE" id="PS51821">
    <property type="entry name" value="VELVET"/>
    <property type="match status" value="1"/>
</dbReference>
<dbReference type="PANTHER" id="PTHR33572">
    <property type="entry name" value="SPORE DEVELOPMENT REGULATOR VOSA"/>
    <property type="match status" value="1"/>
</dbReference>
<dbReference type="AlphaFoldDB" id="A0A5N6WSE9"/>
<comment type="subcellular location">
    <subcellularLocation>
        <location evidence="1">Nucleus</location>
    </subcellularLocation>
</comment>
<dbReference type="GO" id="GO:0005634">
    <property type="term" value="C:nucleus"/>
    <property type="evidence" value="ECO:0007669"/>
    <property type="project" value="UniProtKB-SubCell"/>
</dbReference>
<dbReference type="GO" id="GO:0030435">
    <property type="term" value="P:sporulation resulting in formation of a cellular spore"/>
    <property type="evidence" value="ECO:0007669"/>
    <property type="project" value="UniProtKB-KW"/>
</dbReference>
<evidence type="ECO:0000259" key="6">
    <source>
        <dbReference type="PROSITE" id="PS51821"/>
    </source>
</evidence>
<evidence type="ECO:0000256" key="4">
    <source>
        <dbReference type="ARBA" id="ARBA00023163"/>
    </source>
</evidence>
<accession>A0A5N6WSE9</accession>
<gene>
    <name evidence="7" type="ORF">BDV39DRAFT_208670</name>
</gene>